<reference evidence="2" key="1">
    <citation type="submission" date="2016-10" db="EMBL/GenBank/DDBJ databases">
        <authorList>
            <person name="Varghese N."/>
            <person name="Submissions S."/>
        </authorList>
    </citation>
    <scope>NUCLEOTIDE SEQUENCE [LARGE SCALE GENOMIC DNA]</scope>
    <source>
        <strain evidence="2">ATCC 700379</strain>
    </source>
</reference>
<evidence type="ECO:0000313" key="2">
    <source>
        <dbReference type="Proteomes" id="UP000198752"/>
    </source>
</evidence>
<sequence>MPNKTIYVPDADLEVFDQAQDVSGKNLSATIVQALRFFTKIGEGKGFEHIEVSEGEDGFYKRKRFIGRELASASVHDENHSLLTTYIVYETTHGRYAVLIREQKKIPLEQSIENELKKRIMEKISGENMSSIPFPKEIEDLAPDKRKLEVYNSIDALTGHIPADLYRALHEIKDGEFLDI</sequence>
<dbReference type="NCBIfam" id="TIGR04342">
    <property type="entry name" value="EXLDI"/>
    <property type="match status" value="1"/>
</dbReference>
<organism evidence="1 2">
    <name type="scientific">Sporolactobacillus nakayamae</name>
    <dbReference type="NCBI Taxonomy" id="269670"/>
    <lineage>
        <taxon>Bacteria</taxon>
        <taxon>Bacillati</taxon>
        <taxon>Bacillota</taxon>
        <taxon>Bacilli</taxon>
        <taxon>Bacillales</taxon>
        <taxon>Sporolactobacillaceae</taxon>
        <taxon>Sporolactobacillus</taxon>
    </lineage>
</organism>
<dbReference type="InterPro" id="IPR027580">
    <property type="entry name" value="EXLDI"/>
</dbReference>
<dbReference type="STRING" id="269670.SAMN02982927_00224"/>
<dbReference type="OrthoDB" id="3199431at2"/>
<evidence type="ECO:0000313" key="1">
    <source>
        <dbReference type="EMBL" id="SFF97538.1"/>
    </source>
</evidence>
<accession>A0A1I2N2B5</accession>
<dbReference type="RefSeq" id="WP_093669215.1">
    <property type="nucleotide sequence ID" value="NZ_FOOY01000003.1"/>
</dbReference>
<dbReference type="EMBL" id="FOOY01000003">
    <property type="protein sequence ID" value="SFF97538.1"/>
    <property type="molecule type" value="Genomic_DNA"/>
</dbReference>
<dbReference type="Proteomes" id="UP000198752">
    <property type="component" value="Unassembled WGS sequence"/>
</dbReference>
<dbReference type="AlphaFoldDB" id="A0A1I2N2B5"/>
<proteinExistence type="predicted"/>
<protein>
    <submittedName>
        <fullName evidence="1">EXLDI protein</fullName>
    </submittedName>
</protein>
<keyword evidence="2" id="KW-1185">Reference proteome</keyword>
<gene>
    <name evidence="1" type="ORF">SAMN02982927_00224</name>
</gene>
<name>A0A1I2N2B5_9BACL</name>